<proteinExistence type="predicted"/>
<gene>
    <name evidence="2" type="ORF">C9J12_05515</name>
</gene>
<protein>
    <submittedName>
        <fullName evidence="2">Nitrous oxide-stimulated promoter family protein</fullName>
    </submittedName>
</protein>
<comment type="caution">
    <text evidence="2">The sequence shown here is derived from an EMBL/GenBank/DDBJ whole genome shotgun (WGS) entry which is preliminary data.</text>
</comment>
<name>A0A2T3JMD0_9GAMM</name>
<evidence type="ECO:0000313" key="3">
    <source>
        <dbReference type="Proteomes" id="UP000240987"/>
    </source>
</evidence>
<accession>A0A2T3JMD0</accession>
<dbReference type="NCBIfam" id="NF007715">
    <property type="entry name" value="PRK10410.1-3"/>
    <property type="match status" value="1"/>
</dbReference>
<dbReference type="EMBL" id="PYMJ01000004">
    <property type="protein sequence ID" value="PSU50192.1"/>
    <property type="molecule type" value="Genomic_DNA"/>
</dbReference>
<dbReference type="RefSeq" id="WP_107241807.1">
    <property type="nucleotide sequence ID" value="NZ_PYMJ01000004.1"/>
</dbReference>
<dbReference type="Proteomes" id="UP000240987">
    <property type="component" value="Unassembled WGS sequence"/>
</dbReference>
<dbReference type="InterPro" id="IPR020483">
    <property type="entry name" value="Uncharacterised_YgbA"/>
</dbReference>
<keyword evidence="3" id="KW-1185">Reference proteome</keyword>
<feature type="region of interest" description="Disordered" evidence="1">
    <location>
        <begin position="128"/>
        <end position="148"/>
    </location>
</feature>
<organism evidence="2 3">
    <name type="scientific">Photobacterium frigidiphilum</name>
    <dbReference type="NCBI Taxonomy" id="264736"/>
    <lineage>
        <taxon>Bacteria</taxon>
        <taxon>Pseudomonadati</taxon>
        <taxon>Pseudomonadota</taxon>
        <taxon>Gammaproteobacteria</taxon>
        <taxon>Vibrionales</taxon>
        <taxon>Vibrionaceae</taxon>
        <taxon>Photobacterium</taxon>
    </lineage>
</organism>
<evidence type="ECO:0000313" key="2">
    <source>
        <dbReference type="EMBL" id="PSU50192.1"/>
    </source>
</evidence>
<dbReference type="Pfam" id="PF11756">
    <property type="entry name" value="YgbA_NO"/>
    <property type="match status" value="1"/>
</dbReference>
<reference evidence="2 3" key="1">
    <citation type="submission" date="2018-01" db="EMBL/GenBank/DDBJ databases">
        <title>Whole genome sequencing of Histamine producing bacteria.</title>
        <authorList>
            <person name="Butler K."/>
        </authorList>
    </citation>
    <scope>NUCLEOTIDE SEQUENCE [LARGE SCALE GENOMIC DNA]</scope>
    <source>
        <strain evidence="2 3">JCM 12947</strain>
    </source>
</reference>
<evidence type="ECO:0000256" key="1">
    <source>
        <dbReference type="SAM" id="MobiDB-lite"/>
    </source>
</evidence>
<dbReference type="NCBIfam" id="NF007714">
    <property type="entry name" value="PRK10410.1-2"/>
    <property type="match status" value="1"/>
</dbReference>
<dbReference type="OrthoDB" id="5344095at2"/>
<feature type="compositionally biased region" description="Basic residues" evidence="1">
    <location>
        <begin position="137"/>
        <end position="148"/>
    </location>
</feature>
<sequence>MHSVLPNILAGSLRSEFKTVQLMTNIYCKAHHQHHKIAQHAVSSPNALKPNGKLCEQCADFLEYALLRLDRCPYGENKPTCRQCPIHCYKPEYKAMSQTIMRYAGPRMLFTHPILAIKHLLAERRPVPMKPTAGASNRHKRKQRINNK</sequence>
<dbReference type="AlphaFoldDB" id="A0A2T3JMD0"/>